<sequence>MDSLFNSFLVTVVANVVSYYICKWLDSHRKGK</sequence>
<protein>
    <submittedName>
        <fullName evidence="2">Uncharacterized protein</fullName>
    </submittedName>
</protein>
<evidence type="ECO:0000313" key="2">
    <source>
        <dbReference type="EMBL" id="VUX02220.1"/>
    </source>
</evidence>
<keyword evidence="1" id="KW-0472">Membrane</keyword>
<accession>A0A564T4D2</accession>
<dbReference type="EMBL" id="CABHMY010000089">
    <property type="protein sequence ID" value="VUX02220.1"/>
    <property type="molecule type" value="Genomic_DNA"/>
</dbReference>
<gene>
    <name evidence="2" type="ORF">FPPS064S07_00279</name>
</gene>
<dbReference type="AlphaFoldDB" id="A0A564T4D2"/>
<name>A0A564T4D2_9FIRM</name>
<keyword evidence="1" id="KW-1133">Transmembrane helix</keyword>
<feature type="transmembrane region" description="Helical" evidence="1">
    <location>
        <begin position="6"/>
        <end position="22"/>
    </location>
</feature>
<evidence type="ECO:0000256" key="1">
    <source>
        <dbReference type="SAM" id="Phobius"/>
    </source>
</evidence>
<keyword evidence="3" id="KW-1185">Reference proteome</keyword>
<evidence type="ECO:0000313" key="3">
    <source>
        <dbReference type="Proteomes" id="UP000406184"/>
    </source>
</evidence>
<organism evidence="2 3">
    <name type="scientific">Faecalibacterium prausnitzii</name>
    <dbReference type="NCBI Taxonomy" id="853"/>
    <lineage>
        <taxon>Bacteria</taxon>
        <taxon>Bacillati</taxon>
        <taxon>Bacillota</taxon>
        <taxon>Clostridia</taxon>
        <taxon>Eubacteriales</taxon>
        <taxon>Oscillospiraceae</taxon>
        <taxon>Faecalibacterium</taxon>
    </lineage>
</organism>
<reference evidence="2 3" key="1">
    <citation type="submission" date="2019-07" db="EMBL/GenBank/DDBJ databases">
        <authorList>
            <person name="Hibberd C M."/>
            <person name="Gehrig L. J."/>
            <person name="Chang H.-W."/>
            <person name="Venkatesh S."/>
        </authorList>
    </citation>
    <scope>NUCLEOTIDE SEQUENCE [LARGE SCALE GENOMIC DNA]</scope>
    <source>
        <strain evidence="2">Faecalibacterium_prausnitzii_JG_BgPS064</strain>
    </source>
</reference>
<proteinExistence type="predicted"/>
<keyword evidence="1" id="KW-0812">Transmembrane</keyword>
<dbReference type="Proteomes" id="UP000406184">
    <property type="component" value="Unassembled WGS sequence"/>
</dbReference>